<dbReference type="Gene3D" id="1.10.10.10">
    <property type="entry name" value="Winged helix-like DNA-binding domain superfamily/Winged helix DNA-binding domain"/>
    <property type="match status" value="1"/>
</dbReference>
<dbReference type="InterPro" id="IPR036388">
    <property type="entry name" value="WH-like_DNA-bd_sf"/>
</dbReference>
<organism evidence="1 2">
    <name type="scientific">Haloquadratum walsbyi J07HQW1</name>
    <dbReference type="NCBI Taxonomy" id="1238424"/>
    <lineage>
        <taxon>Archaea</taxon>
        <taxon>Methanobacteriati</taxon>
        <taxon>Methanobacteriota</taxon>
        <taxon>Stenosarchaea group</taxon>
        <taxon>Halobacteria</taxon>
        <taxon>Halobacteriales</taxon>
        <taxon>Haloferacaceae</taxon>
        <taxon>Haloquadratum</taxon>
    </lineage>
</organism>
<reference evidence="1 2" key="1">
    <citation type="journal article" date="2013" name="PLoS ONE">
        <title>Assembly-driven community genomics of a hypersaline microbial ecosystem.</title>
        <authorList>
            <person name="Podell S."/>
            <person name="Ugalde J.A."/>
            <person name="Narasingarao P."/>
            <person name="Banfield J.F."/>
            <person name="Heidelberg K.B."/>
            <person name="Allen E.E."/>
        </authorList>
    </citation>
    <scope>NUCLEOTIDE SEQUENCE [LARGE SCALE GENOMIC DNA]</scope>
    <source>
        <strain evidence="2">J07HQW1</strain>
    </source>
</reference>
<dbReference type="InterPro" id="IPR013324">
    <property type="entry name" value="RNA_pol_sigma_r3/r4-like"/>
</dbReference>
<dbReference type="SUPFAM" id="SSF88659">
    <property type="entry name" value="Sigma3 and sigma4 domains of RNA polymerase sigma factors"/>
    <property type="match status" value="1"/>
</dbReference>
<name>U1PAR5_9EURY</name>
<dbReference type="GO" id="GO:0000428">
    <property type="term" value="C:DNA-directed RNA polymerase complex"/>
    <property type="evidence" value="ECO:0007669"/>
    <property type="project" value="UniProtKB-KW"/>
</dbReference>
<sequence>MDGSGGNIALSERQKEAWKLVKHENMSYQVAAEMMGITQDTLEKHLIACHQKRQNWQYTIDWMKGNSSKTESKTETE</sequence>
<evidence type="ECO:0000313" key="2">
    <source>
        <dbReference type="Proteomes" id="UP000030649"/>
    </source>
</evidence>
<gene>
    <name evidence="1" type="ORF">J07HQW1_00676</name>
</gene>
<protein>
    <submittedName>
        <fullName evidence="1">DNA-directed RNA polymerase specialized sigma subunit, sigma24-like protein</fullName>
    </submittedName>
</protein>
<dbReference type="AlphaFoldDB" id="U1PAR5"/>
<keyword evidence="1" id="KW-0240">DNA-directed RNA polymerase</keyword>
<dbReference type="Proteomes" id="UP000030649">
    <property type="component" value="Unassembled WGS sequence"/>
</dbReference>
<proteinExistence type="predicted"/>
<keyword evidence="1" id="KW-0804">Transcription</keyword>
<dbReference type="HOGENOM" id="CLU_2695690_0_0_2"/>
<evidence type="ECO:0000313" key="1">
    <source>
        <dbReference type="EMBL" id="ERG90652.1"/>
    </source>
</evidence>
<accession>U1PAR5</accession>
<dbReference type="EMBL" id="KE356560">
    <property type="protein sequence ID" value="ERG90652.1"/>
    <property type="molecule type" value="Genomic_DNA"/>
</dbReference>